<feature type="compositionally biased region" description="Basic residues" evidence="1">
    <location>
        <begin position="83"/>
        <end position="94"/>
    </location>
</feature>
<dbReference type="EMBL" id="VSRQ01000005">
    <property type="protein sequence ID" value="TYK46878.1"/>
    <property type="molecule type" value="Genomic_DNA"/>
</dbReference>
<keyword evidence="2" id="KW-0472">Membrane</keyword>
<feature type="region of interest" description="Disordered" evidence="1">
    <location>
        <begin position="137"/>
        <end position="161"/>
    </location>
</feature>
<keyword evidence="2" id="KW-1133">Transmembrane helix</keyword>
<evidence type="ECO:0000313" key="4">
    <source>
        <dbReference type="Proteomes" id="UP000323505"/>
    </source>
</evidence>
<reference evidence="3 4" key="1">
    <citation type="submission" date="2019-08" db="EMBL/GenBank/DDBJ databases">
        <title>Actinomadura sp. nov. CYP1-5 isolated from mountain soil.</title>
        <authorList>
            <person name="Songsumanus A."/>
            <person name="Kuncharoen N."/>
            <person name="Kudo T."/>
            <person name="Yuki M."/>
            <person name="Igarashi Y."/>
            <person name="Tanasupawat S."/>
        </authorList>
    </citation>
    <scope>NUCLEOTIDE SEQUENCE [LARGE SCALE GENOMIC DNA]</scope>
    <source>
        <strain evidence="3 4">CYP1-5</strain>
    </source>
</reference>
<proteinExistence type="predicted"/>
<evidence type="ECO:0000313" key="3">
    <source>
        <dbReference type="EMBL" id="TYK46878.1"/>
    </source>
</evidence>
<sequence>MRRVLRGAEFALESGPATAPSGPFRAGKAAAAKSPSPFFTPAAGTAGSGGGDSPPYRAGAIPPRAIAAGGRRPVGREGGRLRSPNRPRGRRRRSPSWPSRSSWWHSTAFYFMSRYALGLALSAVLLIGAALPALTVLPRTSPEPEPESEPESPGRRRAHAT</sequence>
<feature type="transmembrane region" description="Helical" evidence="2">
    <location>
        <begin position="115"/>
        <end position="137"/>
    </location>
</feature>
<accession>A0A5D3FFY5</accession>
<dbReference type="Proteomes" id="UP000323505">
    <property type="component" value="Unassembled WGS sequence"/>
</dbReference>
<keyword evidence="4" id="KW-1185">Reference proteome</keyword>
<name>A0A5D3FFY5_9ACTN</name>
<comment type="caution">
    <text evidence="3">The sequence shown here is derived from an EMBL/GenBank/DDBJ whole genome shotgun (WGS) entry which is preliminary data.</text>
</comment>
<feature type="region of interest" description="Disordered" evidence="1">
    <location>
        <begin position="1"/>
        <end position="101"/>
    </location>
</feature>
<feature type="compositionally biased region" description="Low complexity" evidence="1">
    <location>
        <begin position="53"/>
        <end position="71"/>
    </location>
</feature>
<organism evidence="3 4">
    <name type="scientific">Actinomadura decatromicini</name>
    <dbReference type="NCBI Taxonomy" id="2604572"/>
    <lineage>
        <taxon>Bacteria</taxon>
        <taxon>Bacillati</taxon>
        <taxon>Actinomycetota</taxon>
        <taxon>Actinomycetes</taxon>
        <taxon>Streptosporangiales</taxon>
        <taxon>Thermomonosporaceae</taxon>
        <taxon>Actinomadura</taxon>
    </lineage>
</organism>
<keyword evidence="2" id="KW-0812">Transmembrane</keyword>
<dbReference type="AlphaFoldDB" id="A0A5D3FFY5"/>
<gene>
    <name evidence="3" type="ORF">FXF68_23905</name>
</gene>
<feature type="compositionally biased region" description="Low complexity" evidence="1">
    <location>
        <begin position="21"/>
        <end position="45"/>
    </location>
</feature>
<evidence type="ECO:0000256" key="1">
    <source>
        <dbReference type="SAM" id="MobiDB-lite"/>
    </source>
</evidence>
<evidence type="ECO:0000256" key="2">
    <source>
        <dbReference type="SAM" id="Phobius"/>
    </source>
</evidence>
<protein>
    <submittedName>
        <fullName evidence="3">Uncharacterized protein</fullName>
    </submittedName>
</protein>